<evidence type="ECO:0000313" key="4">
    <source>
        <dbReference type="Proteomes" id="UP000529417"/>
    </source>
</evidence>
<name>A0A7Z0HWY1_9RHOB</name>
<dbReference type="PROSITE" id="PS50830">
    <property type="entry name" value="TNASE_3"/>
    <property type="match status" value="1"/>
</dbReference>
<feature type="signal peptide" evidence="1">
    <location>
        <begin position="1"/>
        <end position="22"/>
    </location>
</feature>
<dbReference type="PANTHER" id="PTHR12302">
    <property type="entry name" value="EBNA2 BINDING PROTEIN P100"/>
    <property type="match status" value="1"/>
</dbReference>
<evidence type="ECO:0000256" key="1">
    <source>
        <dbReference type="SAM" id="SignalP"/>
    </source>
</evidence>
<dbReference type="InterPro" id="IPR035437">
    <property type="entry name" value="SNase_OB-fold_sf"/>
</dbReference>
<proteinExistence type="predicted"/>
<protein>
    <submittedName>
        <fullName evidence="3">Thermonuclease family protein</fullName>
    </submittedName>
</protein>
<dbReference type="SUPFAM" id="SSF50199">
    <property type="entry name" value="Staphylococcal nuclease"/>
    <property type="match status" value="1"/>
</dbReference>
<dbReference type="InterPro" id="IPR016071">
    <property type="entry name" value="Staphylococal_nuclease_OB-fold"/>
</dbReference>
<gene>
    <name evidence="3" type="ORF">HUK65_02410</name>
</gene>
<dbReference type="RefSeq" id="WP_179904534.1">
    <property type="nucleotide sequence ID" value="NZ_JACBXS010000003.1"/>
</dbReference>
<feature type="domain" description="TNase-like" evidence="2">
    <location>
        <begin position="32"/>
        <end position="154"/>
    </location>
</feature>
<evidence type="ECO:0000259" key="2">
    <source>
        <dbReference type="PROSITE" id="PS50830"/>
    </source>
</evidence>
<dbReference type="AlphaFoldDB" id="A0A7Z0HWY1"/>
<comment type="caution">
    <text evidence="3">The sequence shown here is derived from an EMBL/GenBank/DDBJ whole genome shotgun (WGS) entry which is preliminary data.</text>
</comment>
<feature type="chain" id="PRO_5030981552" evidence="1">
    <location>
        <begin position="23"/>
        <end position="231"/>
    </location>
</feature>
<keyword evidence="1" id="KW-0732">Signal</keyword>
<sequence length="231" mass="25478">MFRLRSLLVPLLACLLALPSDAGQMVLVGAARVIDGDTFEISGTRIRIGGIDAPERAESCTHPSGAVWACGRWAWYETERLFQGQVLRCVDLGARSHDRMVARCYFDGRDVAETLIDQGIARVCPRYAAEQGVLEVYAHAEDRARDREAGIFAGPLNPPAGFCALRQSRAELANPAPEGDCMIKGNVSGNGRIYHLPGQAHYDRVNMNHPDKRWFCSEAEAQQAGWRPAQR</sequence>
<reference evidence="3 4" key="1">
    <citation type="journal article" date="2000" name="Arch. Microbiol.">
        <title>Rhodobaca bogoriensis gen. nov. and sp. nov., an alkaliphilic purple nonsulfur bacterium from African Rift Valley soda lakes.</title>
        <authorList>
            <person name="Milford A.D."/>
            <person name="Achenbach L.A."/>
            <person name="Jung D.O."/>
            <person name="Madigan M.T."/>
        </authorList>
    </citation>
    <scope>NUCLEOTIDE SEQUENCE [LARGE SCALE GENOMIC DNA]</scope>
    <source>
        <strain evidence="3 4">2376</strain>
    </source>
</reference>
<dbReference type="SMART" id="SM00318">
    <property type="entry name" value="SNc"/>
    <property type="match status" value="1"/>
</dbReference>
<evidence type="ECO:0000313" key="3">
    <source>
        <dbReference type="EMBL" id="NYS23829.1"/>
    </source>
</evidence>
<dbReference type="Pfam" id="PF00565">
    <property type="entry name" value="SNase"/>
    <property type="match status" value="1"/>
</dbReference>
<dbReference type="PANTHER" id="PTHR12302:SF26">
    <property type="entry name" value="BLR1266 PROTEIN"/>
    <property type="match status" value="1"/>
</dbReference>
<dbReference type="Proteomes" id="UP000529417">
    <property type="component" value="Unassembled WGS sequence"/>
</dbReference>
<dbReference type="EMBL" id="JACBXS010000003">
    <property type="protein sequence ID" value="NYS23829.1"/>
    <property type="molecule type" value="Genomic_DNA"/>
</dbReference>
<dbReference type="Gene3D" id="2.40.50.90">
    <property type="match status" value="1"/>
</dbReference>
<organism evidence="3 4">
    <name type="scientific">Rhabdonatronobacter sediminivivens</name>
    <dbReference type="NCBI Taxonomy" id="2743469"/>
    <lineage>
        <taxon>Bacteria</taxon>
        <taxon>Pseudomonadati</taxon>
        <taxon>Pseudomonadota</taxon>
        <taxon>Alphaproteobacteria</taxon>
        <taxon>Rhodobacterales</taxon>
        <taxon>Paracoccaceae</taxon>
        <taxon>Rhabdonatronobacter</taxon>
    </lineage>
</organism>
<accession>A0A7Z0HWY1</accession>
<keyword evidence="4" id="KW-1185">Reference proteome</keyword>